<evidence type="ECO:0000256" key="11">
    <source>
        <dbReference type="SAM" id="Phobius"/>
    </source>
</evidence>
<dbReference type="Gene3D" id="3.30.465.10">
    <property type="match status" value="1"/>
</dbReference>
<dbReference type="SMART" id="SM00116">
    <property type="entry name" value="CBS"/>
    <property type="match status" value="2"/>
</dbReference>
<evidence type="ECO:0000256" key="7">
    <source>
        <dbReference type="ARBA" id="ARBA00023122"/>
    </source>
</evidence>
<evidence type="ECO:0000313" key="15">
    <source>
        <dbReference type="Proteomes" id="UP001242480"/>
    </source>
</evidence>
<dbReference type="InterPro" id="IPR002550">
    <property type="entry name" value="CNNM"/>
</dbReference>
<keyword evidence="8 10" id="KW-0472">Membrane</keyword>
<evidence type="ECO:0000256" key="4">
    <source>
        <dbReference type="ARBA" id="ARBA00022692"/>
    </source>
</evidence>
<dbReference type="PROSITE" id="PS51846">
    <property type="entry name" value="CNNM"/>
    <property type="match status" value="1"/>
</dbReference>
<dbReference type="SUPFAM" id="SSF56176">
    <property type="entry name" value="FAD-binding/transporter-associated domain-like"/>
    <property type="match status" value="1"/>
</dbReference>
<keyword evidence="7 9" id="KW-0129">CBS domain</keyword>
<dbReference type="InterPro" id="IPR005170">
    <property type="entry name" value="Transptr-assoc_dom"/>
</dbReference>
<evidence type="ECO:0000259" key="12">
    <source>
        <dbReference type="PROSITE" id="PS51371"/>
    </source>
</evidence>
<accession>A0ABU0JK77</accession>
<comment type="caution">
    <text evidence="14">The sequence shown here is derived from an EMBL/GenBank/DDBJ whole genome shotgun (WGS) entry which is preliminary data.</text>
</comment>
<keyword evidence="3" id="KW-1003">Cell membrane</keyword>
<evidence type="ECO:0000256" key="2">
    <source>
        <dbReference type="ARBA" id="ARBA00006446"/>
    </source>
</evidence>
<dbReference type="Proteomes" id="UP001242480">
    <property type="component" value="Unassembled WGS sequence"/>
</dbReference>
<keyword evidence="15" id="KW-1185">Reference proteome</keyword>
<reference evidence="14 15" key="1">
    <citation type="submission" date="2023-07" db="EMBL/GenBank/DDBJ databases">
        <title>Genomic Encyclopedia of Type Strains, Phase IV (KMG-IV): sequencing the most valuable type-strain genomes for metagenomic binning, comparative biology and taxonomic classification.</title>
        <authorList>
            <person name="Goeker M."/>
        </authorList>
    </citation>
    <scope>NUCLEOTIDE SEQUENCE [LARGE SCALE GENOMIC DNA]</scope>
    <source>
        <strain evidence="14 15">DSM 19619</strain>
    </source>
</reference>
<feature type="domain" description="CNNM transmembrane" evidence="13">
    <location>
        <begin position="6"/>
        <end position="211"/>
    </location>
</feature>
<keyword evidence="6 10" id="KW-1133">Transmembrane helix</keyword>
<dbReference type="Pfam" id="PF01595">
    <property type="entry name" value="CNNM"/>
    <property type="match status" value="1"/>
</dbReference>
<evidence type="ECO:0000313" key="14">
    <source>
        <dbReference type="EMBL" id="MDQ0473803.1"/>
    </source>
</evidence>
<feature type="transmembrane region" description="Helical" evidence="11">
    <location>
        <begin position="104"/>
        <end position="128"/>
    </location>
</feature>
<evidence type="ECO:0000256" key="5">
    <source>
        <dbReference type="ARBA" id="ARBA00022737"/>
    </source>
</evidence>
<feature type="transmembrane region" description="Helical" evidence="11">
    <location>
        <begin position="148"/>
        <end position="170"/>
    </location>
</feature>
<evidence type="ECO:0000256" key="3">
    <source>
        <dbReference type="ARBA" id="ARBA00022475"/>
    </source>
</evidence>
<evidence type="ECO:0000259" key="13">
    <source>
        <dbReference type="PROSITE" id="PS51846"/>
    </source>
</evidence>
<evidence type="ECO:0000256" key="9">
    <source>
        <dbReference type="PROSITE-ProRule" id="PRU00703"/>
    </source>
</evidence>
<evidence type="ECO:0000256" key="6">
    <source>
        <dbReference type="ARBA" id="ARBA00022989"/>
    </source>
</evidence>
<gene>
    <name evidence="14" type="ORF">QO011_006839</name>
</gene>
<dbReference type="Gene3D" id="3.10.580.10">
    <property type="entry name" value="CBS-domain"/>
    <property type="match status" value="1"/>
</dbReference>
<feature type="transmembrane region" description="Helical" evidence="11">
    <location>
        <begin position="12"/>
        <end position="37"/>
    </location>
</feature>
<dbReference type="RefSeq" id="WP_307282451.1">
    <property type="nucleotide sequence ID" value="NZ_JAUSVX010000018.1"/>
</dbReference>
<feature type="transmembrane region" description="Helical" evidence="11">
    <location>
        <begin position="63"/>
        <end position="84"/>
    </location>
</feature>
<dbReference type="PROSITE" id="PS51371">
    <property type="entry name" value="CBS"/>
    <property type="match status" value="2"/>
</dbReference>
<comment type="similarity">
    <text evidence="2">Belongs to the UPF0053 family. Hemolysin C subfamily.</text>
</comment>
<dbReference type="Pfam" id="PF03471">
    <property type="entry name" value="CorC_HlyC"/>
    <property type="match status" value="1"/>
</dbReference>
<dbReference type="Pfam" id="PF00571">
    <property type="entry name" value="CBS"/>
    <property type="match status" value="2"/>
</dbReference>
<dbReference type="SMART" id="SM01091">
    <property type="entry name" value="CorC_HlyC"/>
    <property type="match status" value="1"/>
</dbReference>
<keyword evidence="4 10" id="KW-0812">Transmembrane</keyword>
<dbReference type="SUPFAM" id="SSF54631">
    <property type="entry name" value="CBS-domain pair"/>
    <property type="match status" value="1"/>
</dbReference>
<organism evidence="14 15">
    <name type="scientific">Labrys wisconsinensis</name>
    <dbReference type="NCBI Taxonomy" id="425677"/>
    <lineage>
        <taxon>Bacteria</taxon>
        <taxon>Pseudomonadati</taxon>
        <taxon>Pseudomonadota</taxon>
        <taxon>Alphaproteobacteria</taxon>
        <taxon>Hyphomicrobiales</taxon>
        <taxon>Xanthobacteraceae</taxon>
        <taxon>Labrys</taxon>
    </lineage>
</organism>
<evidence type="ECO:0000256" key="1">
    <source>
        <dbReference type="ARBA" id="ARBA00004651"/>
    </source>
</evidence>
<feature type="domain" description="CBS" evidence="12">
    <location>
        <begin position="230"/>
        <end position="289"/>
    </location>
</feature>
<evidence type="ECO:0000256" key="8">
    <source>
        <dbReference type="ARBA" id="ARBA00023136"/>
    </source>
</evidence>
<dbReference type="PANTHER" id="PTHR43099">
    <property type="entry name" value="UPF0053 PROTEIN YRKA"/>
    <property type="match status" value="1"/>
</dbReference>
<dbReference type="InterPro" id="IPR036318">
    <property type="entry name" value="FAD-bd_PCMH-like_sf"/>
</dbReference>
<sequence length="442" mass="48397">MFLLDDTTVVVLGLAAVVFLVLANGFFVASEFALVAVRRSRVTELVAEGRTNARVLQRATERLDAYLAACQFGITISSLGLGWLGEPALARVIEPLLWWLPGSLATTGAHTIAVIIAFVIITALHIVLGELAPKSLALQRSERTSLAVVRPLGWFLTLFRPAIASLNWLGNQTLRLAGLRPGASEESLHSPEELKLLVAASRQAGLLKPTQQHVVERIFNIGERPIGDIMTPRPDIHWIDVDDPLDATLKAIRECPHEQLLVGRGQSDNVVGMVLKRDLLDQALDGKPFNPKAALRQPIVIYESRPVLSVLEQFKAQPVRMAIVVDEYGALQGLVTQTDLLEAIAGDIADTTDSHPEVFVREDGSLLVDGSMSAVEAFARLAIADWPKDEDFHTIAGFVLSRLARMPEEGDQVVWGGWRFEVVDMDGRRIDKLLVSRQMASA</sequence>
<dbReference type="EMBL" id="JAUSVX010000018">
    <property type="protein sequence ID" value="MDQ0473803.1"/>
    <property type="molecule type" value="Genomic_DNA"/>
</dbReference>
<dbReference type="InterPro" id="IPR044751">
    <property type="entry name" value="Ion_transp-like_CBS"/>
</dbReference>
<dbReference type="InterPro" id="IPR046342">
    <property type="entry name" value="CBS_dom_sf"/>
</dbReference>
<dbReference type="CDD" id="cd04590">
    <property type="entry name" value="CBS_pair_CorC_HlyC_assoc"/>
    <property type="match status" value="1"/>
</dbReference>
<feature type="domain" description="CBS" evidence="12">
    <location>
        <begin position="294"/>
        <end position="351"/>
    </location>
</feature>
<keyword evidence="5" id="KW-0677">Repeat</keyword>
<name>A0ABU0JK77_9HYPH</name>
<dbReference type="InterPro" id="IPR051676">
    <property type="entry name" value="UPF0053_domain"/>
</dbReference>
<dbReference type="InterPro" id="IPR000644">
    <property type="entry name" value="CBS_dom"/>
</dbReference>
<proteinExistence type="inferred from homology"/>
<comment type="subcellular location">
    <subcellularLocation>
        <location evidence="1">Cell membrane</location>
        <topology evidence="1">Multi-pass membrane protein</topology>
    </subcellularLocation>
</comment>
<dbReference type="PANTHER" id="PTHR43099:SF5">
    <property type="entry name" value="HLYC_CORC FAMILY TRANSPORTER"/>
    <property type="match status" value="1"/>
</dbReference>
<evidence type="ECO:0000256" key="10">
    <source>
        <dbReference type="PROSITE-ProRule" id="PRU01193"/>
    </source>
</evidence>
<dbReference type="InterPro" id="IPR016169">
    <property type="entry name" value="FAD-bd_PCMH_sub2"/>
</dbReference>
<protein>
    <submittedName>
        <fullName evidence="14">CBS domain containing-hemolysin-like protein</fullName>
    </submittedName>
</protein>